<dbReference type="Proteomes" id="UP000094009">
    <property type="component" value="Unassembled WGS sequence"/>
</dbReference>
<feature type="chain" id="PRO_5032961868" evidence="1">
    <location>
        <begin position="25"/>
        <end position="151"/>
    </location>
</feature>
<name>A0A853KWN2_9PROT</name>
<dbReference type="RefSeq" id="WP_063087294.1">
    <property type="nucleotide sequence ID" value="NZ_JPVZ01000010.1"/>
</dbReference>
<proteinExistence type="predicted"/>
<comment type="caution">
    <text evidence="2">The sequence shown here is derived from an EMBL/GenBank/DDBJ whole genome shotgun (WGS) entry which is preliminary data.</text>
</comment>
<protein>
    <submittedName>
        <fullName evidence="2">Uncharacterized protein</fullName>
    </submittedName>
</protein>
<sequence length="151" mass="16409">MLNKNMLMIGTVLMSVSVMAPAYAGSDSSDTMATDDAVKSDVNELGNEIAAQYEEAKDFTFEQKEDFLAWVDAKSKQLGEQYDEVSAEVKDDSEDAVEEMAEAWDSASDELSDALENAKDASADTWEDVKANTVNALEDAQKAISDTQTAE</sequence>
<accession>A0A853KWN2</accession>
<evidence type="ECO:0000313" key="3">
    <source>
        <dbReference type="Proteomes" id="UP000094009"/>
    </source>
</evidence>
<organism evidence="2 3">
    <name type="scientific">Thalassospira tepidiphila MCCC 1A03514</name>
    <dbReference type="NCBI Taxonomy" id="1177930"/>
    <lineage>
        <taxon>Bacteria</taxon>
        <taxon>Pseudomonadati</taxon>
        <taxon>Pseudomonadota</taxon>
        <taxon>Alphaproteobacteria</taxon>
        <taxon>Rhodospirillales</taxon>
        <taxon>Thalassospiraceae</taxon>
        <taxon>Thalassospira</taxon>
    </lineage>
</organism>
<dbReference type="SUPFAM" id="SSF47162">
    <property type="entry name" value="Apolipoprotein"/>
    <property type="match status" value="1"/>
</dbReference>
<evidence type="ECO:0000256" key="1">
    <source>
        <dbReference type="SAM" id="SignalP"/>
    </source>
</evidence>
<evidence type="ECO:0000313" key="2">
    <source>
        <dbReference type="EMBL" id="OAZ08297.1"/>
    </source>
</evidence>
<dbReference type="Gene3D" id="1.20.120.20">
    <property type="entry name" value="Apolipoprotein"/>
    <property type="match status" value="1"/>
</dbReference>
<reference evidence="2 3" key="1">
    <citation type="submission" date="2014-07" db="EMBL/GenBank/DDBJ databases">
        <title>Draft genome sequence of Thalassospira tepidiphila 1-1B.</title>
        <authorList>
            <person name="Lai Q."/>
            <person name="Shao Z."/>
        </authorList>
    </citation>
    <scope>NUCLEOTIDE SEQUENCE [LARGE SCALE GENOMIC DNA]</scope>
    <source>
        <strain evidence="2 3">MCCC 1A03514</strain>
    </source>
</reference>
<feature type="signal peptide" evidence="1">
    <location>
        <begin position="1"/>
        <end position="24"/>
    </location>
</feature>
<keyword evidence="1" id="KW-0732">Signal</keyword>
<dbReference type="AlphaFoldDB" id="A0A853KWN2"/>
<dbReference type="EMBL" id="JPVZ01000010">
    <property type="protein sequence ID" value="OAZ08297.1"/>
    <property type="molecule type" value="Genomic_DNA"/>
</dbReference>
<gene>
    <name evidence="2" type="ORF">TH4_18355</name>
</gene>